<protein>
    <submittedName>
        <fullName evidence="1">Uncharacterized protein</fullName>
    </submittedName>
</protein>
<accession>A0A7J9HKG2</accession>
<dbReference type="OrthoDB" id="984336at2759"/>
<proteinExistence type="predicted"/>
<sequence length="41" mass="4890">MHPLEKSAGFDLGTFGFEERSRHFRLKYLWVSHLPQSTRAR</sequence>
<name>A0A7J9HKG2_9ROSI</name>
<reference evidence="1 2" key="1">
    <citation type="journal article" date="2019" name="Genome Biol. Evol.">
        <title>Insights into the evolution of the New World diploid cottons (Gossypium, subgenus Houzingenia) based on genome sequencing.</title>
        <authorList>
            <person name="Grover C.E."/>
            <person name="Arick M.A. 2nd"/>
            <person name="Thrash A."/>
            <person name="Conover J.L."/>
            <person name="Sanders W.S."/>
            <person name="Peterson D.G."/>
            <person name="Frelichowski J.E."/>
            <person name="Scheffler J.A."/>
            <person name="Scheffler B.E."/>
            <person name="Wendel J.F."/>
        </authorList>
    </citation>
    <scope>NUCLEOTIDE SEQUENCE [LARGE SCALE GENOMIC DNA]</scope>
    <source>
        <strain evidence="1">0</strain>
        <tissue evidence="1">Leaf</tissue>
    </source>
</reference>
<dbReference type="AlphaFoldDB" id="A0A7J9HKG2"/>
<comment type="caution">
    <text evidence="1">The sequence shown here is derived from an EMBL/GenBank/DDBJ whole genome shotgun (WGS) entry which is preliminary data.</text>
</comment>
<evidence type="ECO:0000313" key="1">
    <source>
        <dbReference type="EMBL" id="MBA0810233.1"/>
    </source>
</evidence>
<dbReference type="Proteomes" id="UP000593560">
    <property type="component" value="Unassembled WGS sequence"/>
</dbReference>
<organism evidence="1 2">
    <name type="scientific">Gossypium harknessii</name>
    <dbReference type="NCBI Taxonomy" id="34285"/>
    <lineage>
        <taxon>Eukaryota</taxon>
        <taxon>Viridiplantae</taxon>
        <taxon>Streptophyta</taxon>
        <taxon>Embryophyta</taxon>
        <taxon>Tracheophyta</taxon>
        <taxon>Spermatophyta</taxon>
        <taxon>Magnoliopsida</taxon>
        <taxon>eudicotyledons</taxon>
        <taxon>Gunneridae</taxon>
        <taxon>Pentapetalae</taxon>
        <taxon>rosids</taxon>
        <taxon>malvids</taxon>
        <taxon>Malvales</taxon>
        <taxon>Malvaceae</taxon>
        <taxon>Malvoideae</taxon>
        <taxon>Gossypium</taxon>
    </lineage>
</organism>
<dbReference type="EMBL" id="JABFAD010000010">
    <property type="protein sequence ID" value="MBA0810233.1"/>
    <property type="molecule type" value="Genomic_DNA"/>
</dbReference>
<evidence type="ECO:0000313" key="2">
    <source>
        <dbReference type="Proteomes" id="UP000593560"/>
    </source>
</evidence>
<keyword evidence="2" id="KW-1185">Reference proteome</keyword>
<gene>
    <name evidence="1" type="ORF">Gohar_002242</name>
</gene>